<dbReference type="Proteomes" id="UP000001075">
    <property type="component" value="Unassembled WGS sequence"/>
</dbReference>
<keyword evidence="1" id="KW-1133">Transmembrane helix</keyword>
<name>G3IQ04_CRIGR</name>
<dbReference type="EMBL" id="JH020640">
    <property type="protein sequence ID" value="EGV91267.1"/>
    <property type="molecule type" value="Genomic_DNA"/>
</dbReference>
<dbReference type="AlphaFoldDB" id="G3IQ04"/>
<evidence type="ECO:0000256" key="1">
    <source>
        <dbReference type="SAM" id="Phobius"/>
    </source>
</evidence>
<protein>
    <submittedName>
        <fullName evidence="2">Uncharacterized protein</fullName>
    </submittedName>
</protein>
<keyword evidence="1" id="KW-0812">Transmembrane</keyword>
<keyword evidence="1" id="KW-0472">Membrane</keyword>
<evidence type="ECO:0000313" key="2">
    <source>
        <dbReference type="EMBL" id="EGV91267.1"/>
    </source>
</evidence>
<feature type="transmembrane region" description="Helical" evidence="1">
    <location>
        <begin position="49"/>
        <end position="66"/>
    </location>
</feature>
<reference evidence="3" key="1">
    <citation type="journal article" date="2011" name="Nat. Biotechnol.">
        <title>The genomic sequence of the Chinese hamster ovary (CHO)-K1 cell line.</title>
        <authorList>
            <person name="Xu X."/>
            <person name="Nagarajan H."/>
            <person name="Lewis N.E."/>
            <person name="Pan S."/>
            <person name="Cai Z."/>
            <person name="Liu X."/>
            <person name="Chen W."/>
            <person name="Xie M."/>
            <person name="Wang W."/>
            <person name="Hammond S."/>
            <person name="Andersen M.R."/>
            <person name="Neff N."/>
            <person name="Passarelli B."/>
            <person name="Koh W."/>
            <person name="Fan H.C."/>
            <person name="Wang J."/>
            <person name="Gui Y."/>
            <person name="Lee K.H."/>
            <person name="Betenbaugh M.J."/>
            <person name="Quake S.R."/>
            <person name="Famili I."/>
            <person name="Palsson B.O."/>
            <person name="Wang J."/>
        </authorList>
    </citation>
    <scope>NUCLEOTIDE SEQUENCE [LARGE SCALE GENOMIC DNA]</scope>
    <source>
        <strain evidence="3">CHO K1 cell line</strain>
    </source>
</reference>
<gene>
    <name evidence="2" type="ORF">I79_026089</name>
</gene>
<dbReference type="InParanoid" id="G3IQ04"/>
<sequence length="67" mass="7528">MAAILKCHNYDRQLEGQMAAIWKEFPLLLALVCLQRISKPFPTLCINRGSVFLALYSIVFLAVSIST</sequence>
<proteinExistence type="predicted"/>
<accession>G3IQ04</accession>
<evidence type="ECO:0000313" key="3">
    <source>
        <dbReference type="Proteomes" id="UP000001075"/>
    </source>
</evidence>
<organism evidence="2 3">
    <name type="scientific">Cricetulus griseus</name>
    <name type="common">Chinese hamster</name>
    <name type="synonym">Cricetulus barabensis griseus</name>
    <dbReference type="NCBI Taxonomy" id="10029"/>
    <lineage>
        <taxon>Eukaryota</taxon>
        <taxon>Metazoa</taxon>
        <taxon>Chordata</taxon>
        <taxon>Craniata</taxon>
        <taxon>Vertebrata</taxon>
        <taxon>Euteleostomi</taxon>
        <taxon>Mammalia</taxon>
        <taxon>Eutheria</taxon>
        <taxon>Euarchontoglires</taxon>
        <taxon>Glires</taxon>
        <taxon>Rodentia</taxon>
        <taxon>Myomorpha</taxon>
        <taxon>Muroidea</taxon>
        <taxon>Cricetidae</taxon>
        <taxon>Cricetinae</taxon>
        <taxon>Cricetulus</taxon>
    </lineage>
</organism>